<evidence type="ECO:0000256" key="11">
    <source>
        <dbReference type="ARBA" id="ARBA00022857"/>
    </source>
</evidence>
<dbReference type="GO" id="GO:0005516">
    <property type="term" value="F:calmodulin binding"/>
    <property type="evidence" value="ECO:0007669"/>
    <property type="project" value="UniProtKB-KW"/>
</dbReference>
<keyword evidence="11" id="KW-0521">NADP</keyword>
<keyword evidence="10" id="KW-0274">FAD</keyword>
<evidence type="ECO:0000256" key="5">
    <source>
        <dbReference type="ARBA" id="ARBA00012989"/>
    </source>
</evidence>
<sequence>MKLANLTQTNLEACKTHTQTMKLAEPTNTHKPCSFLNLYTQKPSSFQNVVFIRWTQQVILSTEGSNDLSYHPGDHVAILPANRRNLVDAVLARLEDCPNPDQPVQVLIRKEVHSLNGVVQTWEPHERLPIASLRVLLTRYLDITTPPTPNFLHLLAEYAHDNDQRTRLDQLATDPHEYEEWKHLRYPHLKEVLEEFPSVSVDAGLLVTHLPFLGPRFYSISSSPDAHPDEIHVTVAVVQYRTEHGRGPVHFGVCSNFLKEVSPGDHVELFVRSAPSFHLPKDPTVPIILVGPGTGIAPFRGFWHHRHHMTQFRK</sequence>
<dbReference type="InterPro" id="IPR017927">
    <property type="entry name" value="FAD-bd_FR_type"/>
</dbReference>
<dbReference type="EMBL" id="JAXCGZ010006677">
    <property type="protein sequence ID" value="KAK7079598.1"/>
    <property type="molecule type" value="Genomic_DNA"/>
</dbReference>
<dbReference type="Pfam" id="PF00667">
    <property type="entry name" value="FAD_binding_1"/>
    <property type="match status" value="1"/>
</dbReference>
<evidence type="ECO:0000259" key="15">
    <source>
        <dbReference type="PROSITE" id="PS51384"/>
    </source>
</evidence>
<organism evidence="16 17">
    <name type="scientific">Halocaridina rubra</name>
    <name type="common">Hawaiian red shrimp</name>
    <dbReference type="NCBI Taxonomy" id="373956"/>
    <lineage>
        <taxon>Eukaryota</taxon>
        <taxon>Metazoa</taxon>
        <taxon>Ecdysozoa</taxon>
        <taxon>Arthropoda</taxon>
        <taxon>Crustacea</taxon>
        <taxon>Multicrustacea</taxon>
        <taxon>Malacostraca</taxon>
        <taxon>Eumalacostraca</taxon>
        <taxon>Eucarida</taxon>
        <taxon>Decapoda</taxon>
        <taxon>Pleocyemata</taxon>
        <taxon>Caridea</taxon>
        <taxon>Atyoidea</taxon>
        <taxon>Atyidae</taxon>
        <taxon>Halocaridina</taxon>
    </lineage>
</organism>
<dbReference type="PROSITE" id="PS51384">
    <property type="entry name" value="FAD_FR"/>
    <property type="match status" value="1"/>
</dbReference>
<proteinExistence type="inferred from homology"/>
<evidence type="ECO:0000313" key="16">
    <source>
        <dbReference type="EMBL" id="KAK7079598.1"/>
    </source>
</evidence>
<comment type="cofactor">
    <cofactor evidence="3">
        <name>FAD</name>
        <dbReference type="ChEBI" id="CHEBI:57692"/>
    </cofactor>
</comment>
<dbReference type="GO" id="GO:0004517">
    <property type="term" value="F:nitric-oxide synthase activity"/>
    <property type="evidence" value="ECO:0007669"/>
    <property type="project" value="UniProtKB-EC"/>
</dbReference>
<evidence type="ECO:0000256" key="3">
    <source>
        <dbReference type="ARBA" id="ARBA00001974"/>
    </source>
</evidence>
<dbReference type="Gene3D" id="1.20.990.10">
    <property type="entry name" value="NADPH-cytochrome p450 Reductase, Chain A, domain 3"/>
    <property type="match status" value="1"/>
</dbReference>
<evidence type="ECO:0000256" key="6">
    <source>
        <dbReference type="ARBA" id="ARBA00022617"/>
    </source>
</evidence>
<evidence type="ECO:0000256" key="14">
    <source>
        <dbReference type="ARBA" id="ARBA00023004"/>
    </source>
</evidence>
<accession>A0AAN9A9K8</accession>
<dbReference type="InterPro" id="IPR023173">
    <property type="entry name" value="NADPH_Cyt_P450_Rdtase_alpha"/>
</dbReference>
<keyword evidence="8" id="KW-0288">FMN</keyword>
<dbReference type="AlphaFoldDB" id="A0AAN9A9K8"/>
<gene>
    <name evidence="16" type="primary">NOS1_5</name>
    <name evidence="16" type="ORF">SK128_024558</name>
</gene>
<evidence type="ECO:0000256" key="8">
    <source>
        <dbReference type="ARBA" id="ARBA00022643"/>
    </source>
</evidence>
<dbReference type="EC" id="1.14.13.39" evidence="5"/>
<dbReference type="InterPro" id="IPR050607">
    <property type="entry name" value="NOS"/>
</dbReference>
<dbReference type="InterPro" id="IPR017938">
    <property type="entry name" value="Riboflavin_synthase-like_b-brl"/>
</dbReference>
<dbReference type="InterPro" id="IPR003097">
    <property type="entry name" value="CysJ-like_FAD-binding"/>
</dbReference>
<dbReference type="SUPFAM" id="SSF63380">
    <property type="entry name" value="Riboflavin synthase domain-like"/>
    <property type="match status" value="1"/>
</dbReference>
<comment type="similarity">
    <text evidence="4">Belongs to the NOS family.</text>
</comment>
<dbReference type="FunFam" id="1.20.990.10:FF:000002">
    <property type="entry name" value="Nitric oxide synthase"/>
    <property type="match status" value="1"/>
</dbReference>
<comment type="cofactor">
    <cofactor evidence="1">
        <name>FMN</name>
        <dbReference type="ChEBI" id="CHEBI:58210"/>
    </cofactor>
</comment>
<protein>
    <recommendedName>
        <fullName evidence="5">nitric-oxide synthase (NADPH)</fullName>
        <ecNumber evidence="5">1.14.13.39</ecNumber>
    </recommendedName>
</protein>
<keyword evidence="17" id="KW-1185">Reference proteome</keyword>
<keyword evidence="7" id="KW-0285">Flavoprotein</keyword>
<feature type="domain" description="FAD-binding FR-type" evidence="15">
    <location>
        <begin position="1"/>
        <end position="280"/>
    </location>
</feature>
<dbReference type="Gene3D" id="2.40.30.10">
    <property type="entry name" value="Translation factors"/>
    <property type="match status" value="1"/>
</dbReference>
<name>A0AAN9A9K8_HALRR</name>
<dbReference type="SUPFAM" id="SSF52343">
    <property type="entry name" value="Ferredoxin reductase-like, C-terminal NADP-linked domain"/>
    <property type="match status" value="1"/>
</dbReference>
<evidence type="ECO:0000256" key="9">
    <source>
        <dbReference type="ARBA" id="ARBA00022723"/>
    </source>
</evidence>
<evidence type="ECO:0000256" key="7">
    <source>
        <dbReference type="ARBA" id="ARBA00022630"/>
    </source>
</evidence>
<dbReference type="Gene3D" id="3.40.50.80">
    <property type="entry name" value="Nucleotide-binding domain of ferredoxin-NADP reductase (FNR) module"/>
    <property type="match status" value="1"/>
</dbReference>
<dbReference type="PRINTS" id="PR00371">
    <property type="entry name" value="FPNCR"/>
</dbReference>
<evidence type="ECO:0000256" key="13">
    <source>
        <dbReference type="ARBA" id="ARBA00023002"/>
    </source>
</evidence>
<keyword evidence="9" id="KW-0479">Metal-binding</keyword>
<keyword evidence="13 16" id="KW-0560">Oxidoreductase</keyword>
<reference evidence="16 17" key="1">
    <citation type="submission" date="2023-11" db="EMBL/GenBank/DDBJ databases">
        <title>Halocaridina rubra genome assembly.</title>
        <authorList>
            <person name="Smith C."/>
        </authorList>
    </citation>
    <scope>NUCLEOTIDE SEQUENCE [LARGE SCALE GENOMIC DNA]</scope>
    <source>
        <strain evidence="16">EP-1</strain>
        <tissue evidence="16">Whole</tissue>
    </source>
</reference>
<keyword evidence="12" id="KW-0112">Calmodulin-binding</keyword>
<evidence type="ECO:0000313" key="17">
    <source>
        <dbReference type="Proteomes" id="UP001381693"/>
    </source>
</evidence>
<dbReference type="PANTHER" id="PTHR43410">
    <property type="entry name" value="NITRIC OXIDE SYNTHASE OXYGENASE"/>
    <property type="match status" value="1"/>
</dbReference>
<comment type="cofactor">
    <cofactor evidence="2">
        <name>heme b</name>
        <dbReference type="ChEBI" id="CHEBI:60344"/>
    </cofactor>
</comment>
<keyword evidence="6" id="KW-0349">Heme</keyword>
<dbReference type="PANTHER" id="PTHR43410:SF1">
    <property type="entry name" value="NITRIC OXIDE SYNTHASE"/>
    <property type="match status" value="1"/>
</dbReference>
<evidence type="ECO:0000256" key="2">
    <source>
        <dbReference type="ARBA" id="ARBA00001970"/>
    </source>
</evidence>
<dbReference type="InterPro" id="IPR001709">
    <property type="entry name" value="Flavoprot_Pyr_Nucl_cyt_Rdtase"/>
</dbReference>
<dbReference type="Proteomes" id="UP001381693">
    <property type="component" value="Unassembled WGS sequence"/>
</dbReference>
<keyword evidence="14" id="KW-0408">Iron</keyword>
<evidence type="ECO:0000256" key="12">
    <source>
        <dbReference type="ARBA" id="ARBA00022860"/>
    </source>
</evidence>
<dbReference type="GO" id="GO:0046872">
    <property type="term" value="F:metal ion binding"/>
    <property type="evidence" value="ECO:0007669"/>
    <property type="project" value="UniProtKB-KW"/>
</dbReference>
<evidence type="ECO:0000256" key="10">
    <source>
        <dbReference type="ARBA" id="ARBA00022827"/>
    </source>
</evidence>
<evidence type="ECO:0000256" key="1">
    <source>
        <dbReference type="ARBA" id="ARBA00001917"/>
    </source>
</evidence>
<evidence type="ECO:0000256" key="4">
    <source>
        <dbReference type="ARBA" id="ARBA00006267"/>
    </source>
</evidence>
<feature type="non-terminal residue" evidence="16">
    <location>
        <position position="314"/>
    </location>
</feature>
<comment type="caution">
    <text evidence="16">The sequence shown here is derived from an EMBL/GenBank/DDBJ whole genome shotgun (WGS) entry which is preliminary data.</text>
</comment>
<dbReference type="InterPro" id="IPR039261">
    <property type="entry name" value="FNR_nucleotide-bd"/>
</dbReference>